<evidence type="ECO:0000313" key="3">
    <source>
        <dbReference type="Proteomes" id="UP001305779"/>
    </source>
</evidence>
<accession>A0ABR0EWI6</accession>
<feature type="region of interest" description="Disordered" evidence="1">
    <location>
        <begin position="158"/>
        <end position="205"/>
    </location>
</feature>
<feature type="compositionally biased region" description="Basic and acidic residues" evidence="1">
    <location>
        <begin position="180"/>
        <end position="191"/>
    </location>
</feature>
<feature type="compositionally biased region" description="Basic residues" evidence="1">
    <location>
        <begin position="170"/>
        <end position="179"/>
    </location>
</feature>
<reference evidence="2 3" key="1">
    <citation type="journal article" date="2023" name="G3 (Bethesda)">
        <title>A chromosome-level genome assembly of Zasmidium syzygii isolated from banana leaves.</title>
        <authorList>
            <person name="van Westerhoven A.C."/>
            <person name="Mehrabi R."/>
            <person name="Talebi R."/>
            <person name="Steentjes M.B.F."/>
            <person name="Corcolon B."/>
            <person name="Chong P.A."/>
            <person name="Kema G.H.J."/>
            <person name="Seidl M.F."/>
        </authorList>
    </citation>
    <scope>NUCLEOTIDE SEQUENCE [LARGE SCALE GENOMIC DNA]</scope>
    <source>
        <strain evidence="2 3">P124</strain>
    </source>
</reference>
<name>A0ABR0EWI6_ZASCE</name>
<organism evidence="2 3">
    <name type="scientific">Zasmidium cellare</name>
    <name type="common">Wine cellar mold</name>
    <name type="synonym">Racodium cellare</name>
    <dbReference type="NCBI Taxonomy" id="395010"/>
    <lineage>
        <taxon>Eukaryota</taxon>
        <taxon>Fungi</taxon>
        <taxon>Dikarya</taxon>
        <taxon>Ascomycota</taxon>
        <taxon>Pezizomycotina</taxon>
        <taxon>Dothideomycetes</taxon>
        <taxon>Dothideomycetidae</taxon>
        <taxon>Mycosphaerellales</taxon>
        <taxon>Mycosphaerellaceae</taxon>
        <taxon>Zasmidium</taxon>
    </lineage>
</organism>
<dbReference type="Proteomes" id="UP001305779">
    <property type="component" value="Unassembled WGS sequence"/>
</dbReference>
<protein>
    <submittedName>
        <fullName evidence="2">Uncharacterized protein</fullName>
    </submittedName>
</protein>
<dbReference type="EMBL" id="JAXOVC010000002">
    <property type="protein sequence ID" value="KAK4505630.1"/>
    <property type="molecule type" value="Genomic_DNA"/>
</dbReference>
<feature type="region of interest" description="Disordered" evidence="1">
    <location>
        <begin position="112"/>
        <end position="138"/>
    </location>
</feature>
<feature type="compositionally biased region" description="Basic and acidic residues" evidence="1">
    <location>
        <begin position="312"/>
        <end position="322"/>
    </location>
</feature>
<feature type="region of interest" description="Disordered" evidence="1">
    <location>
        <begin position="291"/>
        <end position="330"/>
    </location>
</feature>
<sequence length="330" mass="35873">MMDVDVANSSAFPGSPFDHDWNLASGNQNGALGPIEEFNANFDPNNGGTIDPHLTLSNPATPSNDFNSSYNGQMGGLDQTLGTAGSPYDSFQPHFDGMTPYYQSVEANQNPVYQSSSSRFNHRRSVSEPPGGPAMPPPPPPMILHRDNHCLGHPMPNKAVPLKSMPKGSRQQRPHPYSRRMRDPHRPDMRRAQTQPVRAAPTSTPYLMPPHFMPHTMMQEPHNITSRVCTPTPEGGPMSPLNIDPSLSGVPSPMQTPPMRSDPRRTLLIPLTVDELRAMVYEAVQKAVGSIEASKEQVGGASEDAVDDGDTIEVKKIDREGGDDVGGLDL</sequence>
<proteinExistence type="predicted"/>
<evidence type="ECO:0000256" key="1">
    <source>
        <dbReference type="SAM" id="MobiDB-lite"/>
    </source>
</evidence>
<comment type="caution">
    <text evidence="2">The sequence shown here is derived from an EMBL/GenBank/DDBJ whole genome shotgun (WGS) entry which is preliminary data.</text>
</comment>
<feature type="compositionally biased region" description="Polar residues" evidence="1">
    <location>
        <begin position="192"/>
        <end position="205"/>
    </location>
</feature>
<keyword evidence="3" id="KW-1185">Reference proteome</keyword>
<evidence type="ECO:0000313" key="2">
    <source>
        <dbReference type="EMBL" id="KAK4505630.1"/>
    </source>
</evidence>
<gene>
    <name evidence="2" type="ORF">PRZ48_003594</name>
</gene>